<protein>
    <recommendedName>
        <fullName evidence="6">Ribosomal RNA small subunit methyltransferase G</fullName>
        <ecNumber evidence="6">2.1.1.-</ecNumber>
    </recommendedName>
    <alternativeName>
        <fullName evidence="6">16S rRNA 7-methylguanosine methyltransferase</fullName>
        <shortName evidence="6">16S rRNA m7G methyltransferase</shortName>
    </alternativeName>
</protein>
<accession>A0A9D2DL97</accession>
<evidence type="ECO:0000313" key="8">
    <source>
        <dbReference type="Proteomes" id="UP000824029"/>
    </source>
</evidence>
<comment type="caution">
    <text evidence="7">The sequence shown here is derived from an EMBL/GenBank/DDBJ whole genome shotgun (WGS) entry which is preliminary data.</text>
</comment>
<keyword evidence="4 6" id="KW-0808">Transferase</keyword>
<dbReference type="AlphaFoldDB" id="A0A9D2DL97"/>
<evidence type="ECO:0000313" key="7">
    <source>
        <dbReference type="EMBL" id="HIZ18895.1"/>
    </source>
</evidence>
<dbReference type="EC" id="2.1.1.-" evidence="6"/>
<dbReference type="Proteomes" id="UP000824029">
    <property type="component" value="Unassembled WGS sequence"/>
</dbReference>
<evidence type="ECO:0000256" key="5">
    <source>
        <dbReference type="ARBA" id="ARBA00022691"/>
    </source>
</evidence>
<comment type="subcellular location">
    <subcellularLocation>
        <location evidence="6">Cytoplasm</location>
    </subcellularLocation>
</comment>
<evidence type="ECO:0000256" key="6">
    <source>
        <dbReference type="HAMAP-Rule" id="MF_00074"/>
    </source>
</evidence>
<evidence type="ECO:0000256" key="1">
    <source>
        <dbReference type="ARBA" id="ARBA00022490"/>
    </source>
</evidence>
<dbReference type="Gene3D" id="3.40.50.150">
    <property type="entry name" value="Vaccinia Virus protein VP39"/>
    <property type="match status" value="1"/>
</dbReference>
<evidence type="ECO:0000256" key="4">
    <source>
        <dbReference type="ARBA" id="ARBA00022679"/>
    </source>
</evidence>
<dbReference type="PANTHER" id="PTHR31760:SF0">
    <property type="entry name" value="S-ADENOSYL-L-METHIONINE-DEPENDENT METHYLTRANSFERASES SUPERFAMILY PROTEIN"/>
    <property type="match status" value="1"/>
</dbReference>
<dbReference type="InterPro" id="IPR029063">
    <property type="entry name" value="SAM-dependent_MTases_sf"/>
</dbReference>
<reference evidence="7" key="2">
    <citation type="submission" date="2021-04" db="EMBL/GenBank/DDBJ databases">
        <authorList>
            <person name="Gilroy R."/>
        </authorList>
    </citation>
    <scope>NUCLEOTIDE SEQUENCE</scope>
    <source>
        <strain evidence="7">ChiHecolR3B27-1887</strain>
    </source>
</reference>
<keyword evidence="2 6" id="KW-0698">rRNA processing</keyword>
<comment type="similarity">
    <text evidence="6">Belongs to the methyltransferase superfamily. RNA methyltransferase RsmG family.</text>
</comment>
<comment type="function">
    <text evidence="6">Specifically methylates the N7 position of a guanine in 16S rRNA.</text>
</comment>
<evidence type="ECO:0000256" key="3">
    <source>
        <dbReference type="ARBA" id="ARBA00022603"/>
    </source>
</evidence>
<dbReference type="GO" id="GO:0070043">
    <property type="term" value="F:rRNA (guanine-N7-)-methyltransferase activity"/>
    <property type="evidence" value="ECO:0007669"/>
    <property type="project" value="UniProtKB-UniRule"/>
</dbReference>
<feature type="binding site" evidence="6">
    <location>
        <position position="87"/>
    </location>
    <ligand>
        <name>S-adenosyl-L-methionine</name>
        <dbReference type="ChEBI" id="CHEBI:59789"/>
    </ligand>
</feature>
<dbReference type="Pfam" id="PF02527">
    <property type="entry name" value="GidB"/>
    <property type="match status" value="1"/>
</dbReference>
<organism evidence="7 8">
    <name type="scientific">Candidatus Olsenella stercoravium</name>
    <dbReference type="NCBI Taxonomy" id="2838713"/>
    <lineage>
        <taxon>Bacteria</taxon>
        <taxon>Bacillati</taxon>
        <taxon>Actinomycetota</taxon>
        <taxon>Coriobacteriia</taxon>
        <taxon>Coriobacteriales</taxon>
        <taxon>Atopobiaceae</taxon>
        <taxon>Olsenella</taxon>
    </lineage>
</organism>
<name>A0A9D2DL97_9ACTN</name>
<keyword evidence="1 6" id="KW-0963">Cytoplasm</keyword>
<sequence>MSRELEQQLIDELSMFGISLGDDQVRLLISYLNLVIEKNKTMNLTRITNPAEAVTLHLVDSLLPLACDTCQINGDNSLLDMGTGAGFPGVPLAVATSCTTMLVDSVRKKVDAVAEFVSELGIPDVVTQNARLEHLAQVMPNSQDYVIARAVAQTNVLIEYATPFLKKSGLLVIEKGRPDETEISEADAAASICGVRLVSRETFELPRSLGHREILIYKKVARSKIPLPRKVGMARNKPLGVRQ</sequence>
<gene>
    <name evidence="6 7" type="primary">rsmG</name>
    <name evidence="7" type="ORF">IAA22_07290</name>
</gene>
<comment type="caution">
    <text evidence="6">Lacks conserved residue(s) required for the propagation of feature annotation.</text>
</comment>
<proteinExistence type="inferred from homology"/>
<dbReference type="SUPFAM" id="SSF53335">
    <property type="entry name" value="S-adenosyl-L-methionine-dependent methyltransferases"/>
    <property type="match status" value="1"/>
</dbReference>
<keyword evidence="3 6" id="KW-0489">Methyltransferase</keyword>
<dbReference type="NCBIfam" id="TIGR00138">
    <property type="entry name" value="rsmG_gidB"/>
    <property type="match status" value="1"/>
</dbReference>
<dbReference type="PANTHER" id="PTHR31760">
    <property type="entry name" value="S-ADENOSYL-L-METHIONINE-DEPENDENT METHYLTRANSFERASES SUPERFAMILY PROTEIN"/>
    <property type="match status" value="1"/>
</dbReference>
<feature type="binding site" evidence="6">
    <location>
        <begin position="132"/>
        <end position="133"/>
    </location>
    <ligand>
        <name>S-adenosyl-L-methionine</name>
        <dbReference type="ChEBI" id="CHEBI:59789"/>
    </ligand>
</feature>
<reference evidence="7" key="1">
    <citation type="journal article" date="2021" name="PeerJ">
        <title>Extensive microbial diversity within the chicken gut microbiome revealed by metagenomics and culture.</title>
        <authorList>
            <person name="Gilroy R."/>
            <person name="Ravi A."/>
            <person name="Getino M."/>
            <person name="Pursley I."/>
            <person name="Horton D.L."/>
            <person name="Alikhan N.F."/>
            <person name="Baker D."/>
            <person name="Gharbi K."/>
            <person name="Hall N."/>
            <person name="Watson M."/>
            <person name="Adriaenssens E.M."/>
            <person name="Foster-Nyarko E."/>
            <person name="Jarju S."/>
            <person name="Secka A."/>
            <person name="Antonio M."/>
            <person name="Oren A."/>
            <person name="Chaudhuri R.R."/>
            <person name="La Ragione R."/>
            <person name="Hildebrand F."/>
            <person name="Pallen M.J."/>
        </authorList>
    </citation>
    <scope>NUCLEOTIDE SEQUENCE</scope>
    <source>
        <strain evidence="7">ChiHecolR3B27-1887</strain>
    </source>
</reference>
<evidence type="ECO:0000256" key="2">
    <source>
        <dbReference type="ARBA" id="ARBA00022552"/>
    </source>
</evidence>
<feature type="binding site" evidence="6">
    <location>
        <position position="149"/>
    </location>
    <ligand>
        <name>S-adenosyl-L-methionine</name>
        <dbReference type="ChEBI" id="CHEBI:59789"/>
    </ligand>
</feature>
<feature type="binding site" evidence="6">
    <location>
        <position position="82"/>
    </location>
    <ligand>
        <name>S-adenosyl-L-methionine</name>
        <dbReference type="ChEBI" id="CHEBI:59789"/>
    </ligand>
</feature>
<dbReference type="HAMAP" id="MF_00074">
    <property type="entry name" value="16SrRNA_methyltr_G"/>
    <property type="match status" value="1"/>
</dbReference>
<dbReference type="InterPro" id="IPR003682">
    <property type="entry name" value="rRNA_ssu_MeTfrase_G"/>
</dbReference>
<dbReference type="GO" id="GO:0005829">
    <property type="term" value="C:cytosol"/>
    <property type="evidence" value="ECO:0007669"/>
    <property type="project" value="TreeGrafter"/>
</dbReference>
<dbReference type="PIRSF" id="PIRSF003078">
    <property type="entry name" value="GidB"/>
    <property type="match status" value="1"/>
</dbReference>
<dbReference type="EMBL" id="DXBZ01000145">
    <property type="protein sequence ID" value="HIZ18895.1"/>
    <property type="molecule type" value="Genomic_DNA"/>
</dbReference>
<keyword evidence="5 6" id="KW-0949">S-adenosyl-L-methionine</keyword>